<feature type="transmembrane region" description="Helical" evidence="1">
    <location>
        <begin position="191"/>
        <end position="217"/>
    </location>
</feature>
<protein>
    <submittedName>
        <fullName evidence="2">Uncharacterized protein</fullName>
    </submittedName>
</protein>
<name>A0A9X4BG62_9GAMM</name>
<feature type="transmembrane region" description="Helical" evidence="1">
    <location>
        <begin position="339"/>
        <end position="358"/>
    </location>
</feature>
<dbReference type="AlphaFoldDB" id="A0A9X4BG62"/>
<keyword evidence="1" id="KW-0472">Membrane</keyword>
<comment type="caution">
    <text evidence="2">The sequence shown here is derived from an EMBL/GenBank/DDBJ whole genome shotgun (WGS) entry which is preliminary data.</text>
</comment>
<feature type="transmembrane region" description="Helical" evidence="1">
    <location>
        <begin position="229"/>
        <end position="256"/>
    </location>
</feature>
<feature type="transmembrane region" description="Helical" evidence="1">
    <location>
        <begin position="134"/>
        <end position="153"/>
    </location>
</feature>
<keyword evidence="3" id="KW-1185">Reference proteome</keyword>
<keyword evidence="1" id="KW-0812">Transmembrane</keyword>
<evidence type="ECO:0000313" key="2">
    <source>
        <dbReference type="EMBL" id="MDC8011096.1"/>
    </source>
</evidence>
<feature type="transmembrane region" description="Helical" evidence="1">
    <location>
        <begin position="110"/>
        <end position="128"/>
    </location>
</feature>
<dbReference type="EMBL" id="JAOVZO020000001">
    <property type="protein sequence ID" value="MDC8011096.1"/>
    <property type="molecule type" value="Genomic_DNA"/>
</dbReference>
<feature type="transmembrane region" description="Helical" evidence="1">
    <location>
        <begin position="308"/>
        <end position="327"/>
    </location>
</feature>
<sequence>MTTAAEPTPARYIVDDANRSAIQWVLGALLVLAVVLARWIVLARCGSDTPFWDQWDSEIAGLYKPFVEGSLNLAQLFAPHNEHRIAFSRLFNLALFAGNGGQFDNLVETFANAVLYAFVLLVCVGPVLRRLSGPALLLGWLVALAVGIVPYGWENLITGFQNAFYFMNGFAALALALAAFGRGYGAAIASVLLAAASLFTLASGLLLAPVLALVWLARWRHGDAARGTALPAAACAAAIAAVGLALLTPVAGHAALKAQGLADLYGAFLSTTAWPLPPSIVSVALLWWPCAIVLWRVAHRRECRAIDLYLLGIAAWALLQGSAVAWSRGHEMVIASSRYTDTLVLAPLANFALAMRLLAVPASLRRHRAIVAAAAVSALVATTAFAAWGIKGAAALSRHAGVAQENRTVLAAYIAGQGAAAFDGKSARAISYPSRERLALLLDDETTRQLLPSSIRAPLSNRTGGCSGFEYPGVDAATPALAHAVGSYSASVGDGAVGACAGNAVAPRLPYVVIRFAGYLGDPGVTFTLYRNDARGTAMALPPHGAGWTPVAMAAEGPLRWEARDANTASWFAFTLPAEAGSLTARVQSMLPWLRLPWILD</sequence>
<dbReference type="RefSeq" id="WP_263544514.1">
    <property type="nucleotide sequence ID" value="NZ_JAOVZO020000001.1"/>
</dbReference>
<feature type="transmembrane region" description="Helical" evidence="1">
    <location>
        <begin position="165"/>
        <end position="185"/>
    </location>
</feature>
<feature type="transmembrane region" description="Helical" evidence="1">
    <location>
        <begin position="276"/>
        <end position="296"/>
    </location>
</feature>
<evidence type="ECO:0000256" key="1">
    <source>
        <dbReference type="SAM" id="Phobius"/>
    </source>
</evidence>
<evidence type="ECO:0000313" key="3">
    <source>
        <dbReference type="Proteomes" id="UP001139971"/>
    </source>
</evidence>
<feature type="transmembrane region" description="Helical" evidence="1">
    <location>
        <begin position="21"/>
        <end position="41"/>
    </location>
</feature>
<feature type="transmembrane region" description="Helical" evidence="1">
    <location>
        <begin position="370"/>
        <end position="390"/>
    </location>
</feature>
<keyword evidence="1" id="KW-1133">Transmembrane helix</keyword>
<reference evidence="2" key="1">
    <citation type="submission" date="2023-02" db="EMBL/GenBank/DDBJ databases">
        <title>Tahibacter soli sp. nov. isolated from soil.</title>
        <authorList>
            <person name="Baek J.H."/>
            <person name="Lee J.K."/>
            <person name="Choi D.G."/>
            <person name="Jeon C.O."/>
        </authorList>
    </citation>
    <scope>NUCLEOTIDE SEQUENCE</scope>
    <source>
        <strain evidence="2">BL</strain>
    </source>
</reference>
<dbReference type="Proteomes" id="UP001139971">
    <property type="component" value="Unassembled WGS sequence"/>
</dbReference>
<organism evidence="2 3">
    <name type="scientific">Tahibacter soli</name>
    <dbReference type="NCBI Taxonomy" id="2983605"/>
    <lineage>
        <taxon>Bacteria</taxon>
        <taxon>Pseudomonadati</taxon>
        <taxon>Pseudomonadota</taxon>
        <taxon>Gammaproteobacteria</taxon>
        <taxon>Lysobacterales</taxon>
        <taxon>Rhodanobacteraceae</taxon>
        <taxon>Tahibacter</taxon>
    </lineage>
</organism>
<proteinExistence type="predicted"/>
<accession>A0A9X4BG62</accession>
<gene>
    <name evidence="2" type="ORF">OD750_000890</name>
</gene>